<dbReference type="GO" id="GO:0016491">
    <property type="term" value="F:oxidoreductase activity"/>
    <property type="evidence" value="ECO:0007669"/>
    <property type="project" value="UniProtKB-KW"/>
</dbReference>
<dbReference type="SUPFAM" id="SSF51905">
    <property type="entry name" value="FAD/NAD(P)-binding domain"/>
    <property type="match status" value="2"/>
</dbReference>
<keyword evidence="6" id="KW-0274">FAD</keyword>
<evidence type="ECO:0000256" key="4">
    <source>
        <dbReference type="ARBA" id="ARBA00022729"/>
    </source>
</evidence>
<dbReference type="Gene3D" id="3.50.50.60">
    <property type="entry name" value="FAD/NAD(P)-binding domain"/>
    <property type="match status" value="2"/>
</dbReference>
<dbReference type="GO" id="GO:0017000">
    <property type="term" value="P:antibiotic biosynthetic process"/>
    <property type="evidence" value="ECO:0007669"/>
    <property type="project" value="InterPro"/>
</dbReference>
<evidence type="ECO:0000256" key="3">
    <source>
        <dbReference type="ARBA" id="ARBA00022630"/>
    </source>
</evidence>
<organism evidence="13 14">
    <name type="scientific">Symbiodinium pilosum</name>
    <name type="common">Dinoflagellate</name>
    <dbReference type="NCBI Taxonomy" id="2952"/>
    <lineage>
        <taxon>Eukaryota</taxon>
        <taxon>Sar</taxon>
        <taxon>Alveolata</taxon>
        <taxon>Dinophyceae</taxon>
        <taxon>Suessiales</taxon>
        <taxon>Symbiodiniaceae</taxon>
        <taxon>Symbiodinium</taxon>
    </lineage>
</organism>
<dbReference type="InterPro" id="IPR029055">
    <property type="entry name" value="Ntn_hydrolases_N"/>
</dbReference>
<dbReference type="SUPFAM" id="SSF56300">
    <property type="entry name" value="Metallo-dependent phosphatases"/>
    <property type="match status" value="1"/>
</dbReference>
<dbReference type="Gene3D" id="3.60.20.10">
    <property type="entry name" value="Glutamine Phosphoribosylpyrophosphate, subunit 1, domain 1"/>
    <property type="match status" value="1"/>
</dbReference>
<dbReference type="SUPFAM" id="SSF55816">
    <property type="entry name" value="5'-nucleotidase (syn. UDP-sugar hydrolase), C-terminal domain"/>
    <property type="match status" value="1"/>
</dbReference>
<dbReference type="Gene3D" id="2.30.120.10">
    <property type="match status" value="1"/>
</dbReference>
<dbReference type="CDD" id="cd00845">
    <property type="entry name" value="MPP_UshA_N_like"/>
    <property type="match status" value="1"/>
</dbReference>
<name>A0A812ILB0_SYMPI</name>
<dbReference type="Gene3D" id="3.60.21.10">
    <property type="match status" value="1"/>
</dbReference>
<dbReference type="EMBL" id="CAJNIZ010000001">
    <property type="protein sequence ID" value="CAE7148959.1"/>
    <property type="molecule type" value="Genomic_DNA"/>
</dbReference>
<dbReference type="Gene3D" id="1.10.1400.10">
    <property type="match status" value="1"/>
</dbReference>
<gene>
    <name evidence="13" type="primary">pvdQ</name>
    <name evidence="13" type="ORF">SPIL2461_LOCUS62</name>
</gene>
<feature type="signal peptide" evidence="10">
    <location>
        <begin position="1"/>
        <end position="30"/>
    </location>
</feature>
<dbReference type="Proteomes" id="UP000649617">
    <property type="component" value="Unassembled WGS sequence"/>
</dbReference>
<evidence type="ECO:0000256" key="2">
    <source>
        <dbReference type="ARBA" id="ARBA00006654"/>
    </source>
</evidence>
<dbReference type="InterPro" id="IPR043147">
    <property type="entry name" value="Penicillin_amidase_A-knob"/>
</dbReference>
<keyword evidence="3" id="KW-0285">Flavoprotein</keyword>
<evidence type="ECO:0000256" key="10">
    <source>
        <dbReference type="SAM" id="SignalP"/>
    </source>
</evidence>
<dbReference type="Pfam" id="PF00149">
    <property type="entry name" value="Metallophos"/>
    <property type="match status" value="1"/>
</dbReference>
<dbReference type="SUPFAM" id="SSF56235">
    <property type="entry name" value="N-terminal nucleophile aminohydrolases (Ntn hydrolases)"/>
    <property type="match status" value="1"/>
</dbReference>
<dbReference type="Gene3D" id="1.10.439.10">
    <property type="entry name" value="Penicillin Amidohydrolase, domain 1"/>
    <property type="match status" value="1"/>
</dbReference>
<dbReference type="OrthoDB" id="66881at2759"/>
<keyword evidence="7" id="KW-0521">NADP</keyword>
<keyword evidence="8" id="KW-0560">Oxidoreductase</keyword>
<comment type="similarity">
    <text evidence="1">Belongs to the peptidase S45 family.</text>
</comment>
<dbReference type="InterPro" id="IPR002692">
    <property type="entry name" value="S45"/>
</dbReference>
<dbReference type="InterPro" id="IPR036188">
    <property type="entry name" value="FAD/NAD-bd_sf"/>
</dbReference>
<dbReference type="InterPro" id="IPR023343">
    <property type="entry name" value="Penicillin_amidase_dom1"/>
</dbReference>
<keyword evidence="9" id="KW-0865">Zymogen</keyword>
<dbReference type="InterPro" id="IPR029052">
    <property type="entry name" value="Metallo-depent_PP-like"/>
</dbReference>
<comment type="caution">
    <text evidence="13">The sequence shown here is derived from an EMBL/GenBank/DDBJ whole genome shotgun (WGS) entry which is preliminary data.</text>
</comment>
<evidence type="ECO:0000256" key="6">
    <source>
        <dbReference type="ARBA" id="ARBA00022827"/>
    </source>
</evidence>
<evidence type="ECO:0000256" key="1">
    <source>
        <dbReference type="ARBA" id="ARBA00006586"/>
    </source>
</evidence>
<dbReference type="SMR" id="A0A812ILB0"/>
<dbReference type="InterPro" id="IPR008334">
    <property type="entry name" value="5'-Nucleotdase_C"/>
</dbReference>
<keyword evidence="4 10" id="KW-0732">Signal</keyword>
<accession>A0A812ILB0</accession>
<proteinExistence type="inferred from homology"/>
<evidence type="ECO:0000256" key="8">
    <source>
        <dbReference type="ARBA" id="ARBA00023002"/>
    </source>
</evidence>
<dbReference type="Pfam" id="PF13738">
    <property type="entry name" value="Pyr_redox_3"/>
    <property type="match status" value="1"/>
</dbReference>
<feature type="chain" id="PRO_5033066242" evidence="10">
    <location>
        <begin position="31"/>
        <end position="1715"/>
    </location>
</feature>
<dbReference type="InterPro" id="IPR036907">
    <property type="entry name" value="5'-Nucleotdase_C_sf"/>
</dbReference>
<keyword evidence="5" id="KW-0378">Hydrolase</keyword>
<feature type="domain" description="Calcineurin-like phosphoesterase" evidence="11">
    <location>
        <begin position="806"/>
        <end position="1005"/>
    </location>
</feature>
<dbReference type="Pfam" id="PF02872">
    <property type="entry name" value="5_nucleotid_C"/>
    <property type="match status" value="1"/>
</dbReference>
<dbReference type="InterPro" id="IPR050775">
    <property type="entry name" value="FAD-binding_Monooxygenases"/>
</dbReference>
<protein>
    <submittedName>
        <fullName evidence="13">PvdQ protein</fullName>
    </submittedName>
</protein>
<feature type="domain" description="5'-Nucleotidase C-terminal" evidence="12">
    <location>
        <begin position="1098"/>
        <end position="1205"/>
    </location>
</feature>
<evidence type="ECO:0000256" key="5">
    <source>
        <dbReference type="ARBA" id="ARBA00022801"/>
    </source>
</evidence>
<evidence type="ECO:0000313" key="13">
    <source>
        <dbReference type="EMBL" id="CAE7148959.1"/>
    </source>
</evidence>
<reference evidence="13" key="1">
    <citation type="submission" date="2021-02" db="EMBL/GenBank/DDBJ databases">
        <authorList>
            <person name="Dougan E. K."/>
            <person name="Rhodes N."/>
            <person name="Thang M."/>
            <person name="Chan C."/>
        </authorList>
    </citation>
    <scope>NUCLEOTIDE SEQUENCE</scope>
</reference>
<evidence type="ECO:0000256" key="7">
    <source>
        <dbReference type="ARBA" id="ARBA00022857"/>
    </source>
</evidence>
<keyword evidence="14" id="KW-1185">Reference proteome</keyword>
<dbReference type="GO" id="GO:0009166">
    <property type="term" value="P:nucleotide catabolic process"/>
    <property type="evidence" value="ECO:0007669"/>
    <property type="project" value="InterPro"/>
</dbReference>
<dbReference type="PANTHER" id="PTHR43098">
    <property type="entry name" value="L-ORNITHINE N(5)-MONOOXYGENASE-RELATED"/>
    <property type="match status" value="1"/>
</dbReference>
<evidence type="ECO:0000259" key="11">
    <source>
        <dbReference type="Pfam" id="PF00149"/>
    </source>
</evidence>
<evidence type="ECO:0000256" key="9">
    <source>
        <dbReference type="ARBA" id="ARBA00023145"/>
    </source>
</evidence>
<dbReference type="Pfam" id="PF01804">
    <property type="entry name" value="Penicil_amidase"/>
    <property type="match status" value="1"/>
</dbReference>
<dbReference type="PANTHER" id="PTHR43098:SF5">
    <property type="entry name" value="DUAL-FUNCTIONAL MONOOXYGENASE_METHYLTRANSFERASE PSOF"/>
    <property type="match status" value="1"/>
</dbReference>
<dbReference type="InterPro" id="IPR004843">
    <property type="entry name" value="Calcineurin-like_PHP"/>
</dbReference>
<evidence type="ECO:0000259" key="12">
    <source>
        <dbReference type="Pfam" id="PF02872"/>
    </source>
</evidence>
<dbReference type="GO" id="GO:0016811">
    <property type="term" value="F:hydrolase activity, acting on carbon-nitrogen (but not peptide) bonds, in linear amides"/>
    <property type="evidence" value="ECO:0007669"/>
    <property type="project" value="InterPro"/>
</dbReference>
<dbReference type="InterPro" id="IPR006179">
    <property type="entry name" value="5_nucleotidase/apyrase"/>
</dbReference>
<sequence length="1715" mass="190123">MQNFIQFRNLRLNRSLLLVVFALISAACSSEDSVQAPVAAAPSYSVDIRWTSYGIPHVKAENWQSLGYGFAYATATDAVCVIAKDVAMVNGNMSRYFGDSDEHLASDVFHKAILTDAKLQDYQAAQTERTHAFNDGYVAGYNRYLRDHQGTLPASCQNQAWVQNISLQDMHRLAIGVGIRYGLGRFQKEIAGASPRDMLDEQKQVATNTQWEWPAGIGSNAVAVGSALSQSGRGMLLGNPHYPWHGSSRFHLIHTTIPGEVDVMGTSLLNTSRVAIGFNKDIAWTHTVSTALRFTLYQLELNPENPMEYKYQDTFRPIQARTLQVAHVDAQGNSKTSEHTVYFTHYGPMIENEQFLWGETHAYTLRDAVLDNYLTADTYDALNSAGSTAEVEAAISKHGVYWTNTIAADRQGNAFYADISGTPNVDADLIEACGVSVEGAPERLVILDGSRPDCEWKNDPRSAVPGALPAQDMPRITRQDYVTNSNDSFWLSNPTAPLEGYSPIIGSERSARSLRTRAGLTQMAAMVAAENKIAPDDLKNMLYNHRNYGAELLLDDVLQLCDEDAEIKPACDALQQWDRTMNVDARGGHVWREFWSIARNLENIYATPFNVNDPVNTPAGINLSDADVRSALRTALVTAQTTLLEANIAPDARLGDIQYAPRNGRNIPIPGGQGWAGMFSMIMADLDAEKGYTPIVHGNSYIQVVSWDEQGALQPSAMLTYSQSPEPESPHYSDLTEIYAKGGWIDLPFTEAEIEADPNLLGILICLCVGSLAHAESRKVTLLFTNDFESAYDPTDAFWREDIEHIGGVAQLASLIEQVRAEEELVFLFDAGDIFTGTLAKLTHGAISFELMLTMGYDAMVIGNHEFEYGWEQFAREKNRVPFPVLGANLYYRGTEHPYAQPYAIIERQGVRIGVIGILGQDAATALIPSNIAGLEVRDPVATTAAYVDLLRDTVDLVVVLTHQGMTAPMQTDDEADQTVQRGNAENLALAKAVPGIDVIFAGHTDAGTRDPIVDPHNGTIIMQTYGQGQHLGFLQIELEDQVAAPGQVLRHGYSGKLITVDSDSLPADVRIASKLARFRAEYPEIYEQIGFSRHYLPRRYYRESGLGNLFADIVREATGADIGLMPSGALRKDLPEGVIRRVDLFDAFPFEDRVASVTVTGALLTQIVEQGLSLTRGILQVSGMTVCYDPAANAFERIHQIHIQGIDAVVLEADDNLGGTWYRNRYPGARFDSESYTYGYSFSKELLDEWHWQERFSSQPENLRYLNYVADKFNLRRHMRFDSKVESMHWDEESRLWHLQLEQGGRYTARFVITGIGVLSVPTLPRYPGMDTFSGDAFHTYWWPKEAVPLAGRRVGVVGTGATGIQVISEIADKVGELTVFQRRPNWSTPLNNSPISIAEMAGIRARYDEIFANCAASPNGFEHVPDSRGFYALTHEQRVAFWDELYDKPGFAILAGNFPEIFFDEAANQEMSDYVANRIRQRVSNPEVAEQLIPKDHGFGMQRLPLETRYFEAYNRDNVSLVNISETPIERMTATGIQTTAAHFDLDMIVYATGFDAITGGFDRINITGVENQTLKQKWRDGPSTFLGVLTHDFPNLLMVAGPQSVSGSTNFPRAIEGGVNWVTDLLKHARAAGHTRIEAQSEAEQGWVEEVVRAHEKMLARRSQGWFTGYNSNVSGHEAGTVRYQAYFGGGPKYANILAQCAAEGYQQIDMS</sequence>
<dbReference type="PRINTS" id="PR01607">
    <property type="entry name" value="APYRASEFAMLY"/>
</dbReference>
<comment type="similarity">
    <text evidence="2">Belongs to the 5'-nucleotidase family.</text>
</comment>
<dbReference type="InterPro" id="IPR043146">
    <property type="entry name" value="Penicillin_amidase_N_B-knob"/>
</dbReference>
<evidence type="ECO:0000313" key="14">
    <source>
        <dbReference type="Proteomes" id="UP000649617"/>
    </source>
</evidence>